<accession>A0A8T9Q217</accession>
<gene>
    <name evidence="2" type="ORF">MUN79_17440</name>
</gene>
<dbReference type="KEGG" id="hcu:MUN79_17440"/>
<proteinExistence type="predicted"/>
<dbReference type="EMBL" id="CP095046">
    <property type="protein sequence ID" value="UOQ70501.1"/>
    <property type="molecule type" value="Genomic_DNA"/>
</dbReference>
<name>A0A8T9Q217_9BACT</name>
<evidence type="ECO:0000313" key="3">
    <source>
        <dbReference type="Proteomes" id="UP000831796"/>
    </source>
</evidence>
<sequence>MLFTFGAHSSLLLPAVITGIVAAAWLSLRALRRSTLTDALLALLLVVPTLSIAEQMLAYAGWYDSHDGYTTALFYVPWRLNLLLGPPITCIFEA</sequence>
<evidence type="ECO:0000256" key="1">
    <source>
        <dbReference type="SAM" id="Phobius"/>
    </source>
</evidence>
<keyword evidence="1" id="KW-1133">Transmembrane helix</keyword>
<reference evidence="2" key="1">
    <citation type="submission" date="2022-04" db="EMBL/GenBank/DDBJ databases">
        <title>Hymenobacter sp. isolated from the air.</title>
        <authorList>
            <person name="Won M."/>
            <person name="Lee C.-M."/>
            <person name="Woen H.-Y."/>
            <person name="Kwon S.-W."/>
        </authorList>
    </citation>
    <scope>NUCLEOTIDE SEQUENCE</scope>
    <source>
        <strain evidence="2">5116S-3</strain>
    </source>
</reference>
<dbReference type="AlphaFoldDB" id="A0A8T9Q217"/>
<protein>
    <submittedName>
        <fullName evidence="2">Uncharacterized protein</fullName>
    </submittedName>
</protein>
<keyword evidence="1" id="KW-0812">Transmembrane</keyword>
<keyword evidence="3" id="KW-1185">Reference proteome</keyword>
<keyword evidence="1" id="KW-0472">Membrane</keyword>
<evidence type="ECO:0000313" key="2">
    <source>
        <dbReference type="EMBL" id="UOQ70501.1"/>
    </source>
</evidence>
<feature type="transmembrane region" description="Helical" evidence="1">
    <location>
        <begin position="40"/>
        <end position="62"/>
    </location>
</feature>
<feature type="transmembrane region" description="Helical" evidence="1">
    <location>
        <begin position="6"/>
        <end position="28"/>
    </location>
</feature>
<organism evidence="2 3">
    <name type="scientific">Hymenobacter cellulosilyticus</name>
    <dbReference type="NCBI Taxonomy" id="2932248"/>
    <lineage>
        <taxon>Bacteria</taxon>
        <taxon>Pseudomonadati</taxon>
        <taxon>Bacteroidota</taxon>
        <taxon>Cytophagia</taxon>
        <taxon>Cytophagales</taxon>
        <taxon>Hymenobacteraceae</taxon>
        <taxon>Hymenobacter</taxon>
    </lineage>
</organism>
<dbReference type="RefSeq" id="WP_244673923.1">
    <property type="nucleotide sequence ID" value="NZ_CP095046.1"/>
</dbReference>
<dbReference type="Proteomes" id="UP000831796">
    <property type="component" value="Chromosome"/>
</dbReference>